<protein>
    <submittedName>
        <fullName evidence="1">15563_t:CDS:1</fullName>
    </submittedName>
</protein>
<dbReference type="Proteomes" id="UP000789525">
    <property type="component" value="Unassembled WGS sequence"/>
</dbReference>
<keyword evidence="2" id="KW-1185">Reference proteome</keyword>
<proteinExistence type="predicted"/>
<evidence type="ECO:0000313" key="2">
    <source>
        <dbReference type="Proteomes" id="UP000789525"/>
    </source>
</evidence>
<gene>
    <name evidence="1" type="ORF">ACOLOM_LOCUS627</name>
</gene>
<accession>A0ACA9K2L1</accession>
<organism evidence="1 2">
    <name type="scientific">Acaulospora colombiana</name>
    <dbReference type="NCBI Taxonomy" id="27376"/>
    <lineage>
        <taxon>Eukaryota</taxon>
        <taxon>Fungi</taxon>
        <taxon>Fungi incertae sedis</taxon>
        <taxon>Mucoromycota</taxon>
        <taxon>Glomeromycotina</taxon>
        <taxon>Glomeromycetes</taxon>
        <taxon>Diversisporales</taxon>
        <taxon>Acaulosporaceae</taxon>
        <taxon>Acaulospora</taxon>
    </lineage>
</organism>
<name>A0ACA9K2L1_9GLOM</name>
<sequence>MENPTDNHTIELPDEKSQPVEKSWEERISTFVDAISRPTTKAGELLTTLLDTFFPDGITSYHNPPSSDSNVSDIFTQLITLCDVKALAEHGVISKALMASQLHKIHQNLQAYCKGSTRSVFMKSLVELCGEFFNLMIDFSRQDVVQLMPVMEIFGSTGGGWKSPYAQDLSKQVREYETYFTDIYPRWKDWRKSKILISTFDDPQDPKTFIQQVSDTLMANSNTNYESIRYFSPEDVTQLEAVSDNKTSITNACINSKLRLFNEVNAEFMKLYVYTFALHKFAPDNWSAPTMAPSAKVSTITYGPYGRDTFPNGSHGLDDCGSGSTLCDDEPGVIIGININAGDGNPREGELFTIRGLNEGYNHIIAVDLYYYPRVMCGVEFFFSHGTSTGIMGKRHEKAEVIKCGPIGNGEFKLTGVRMADVTREQSGKAISHMELKFEHIRVASDDG</sequence>
<dbReference type="EMBL" id="CAJVPT010000646">
    <property type="protein sequence ID" value="CAG8448068.1"/>
    <property type="molecule type" value="Genomic_DNA"/>
</dbReference>
<evidence type="ECO:0000313" key="1">
    <source>
        <dbReference type="EMBL" id="CAG8448068.1"/>
    </source>
</evidence>
<reference evidence="1" key="1">
    <citation type="submission" date="2021-06" db="EMBL/GenBank/DDBJ databases">
        <authorList>
            <person name="Kallberg Y."/>
            <person name="Tangrot J."/>
            <person name="Rosling A."/>
        </authorList>
    </citation>
    <scope>NUCLEOTIDE SEQUENCE</scope>
    <source>
        <strain evidence="1">CL356</strain>
    </source>
</reference>
<comment type="caution">
    <text evidence="1">The sequence shown here is derived from an EMBL/GenBank/DDBJ whole genome shotgun (WGS) entry which is preliminary data.</text>
</comment>